<keyword evidence="2" id="KW-1185">Reference proteome</keyword>
<reference evidence="1" key="1">
    <citation type="submission" date="2019-10" db="EMBL/GenBank/DDBJ databases">
        <title>The sequence and de novo assembly of the wild yak genome.</title>
        <authorList>
            <person name="Liu Y."/>
        </authorList>
    </citation>
    <scope>NUCLEOTIDE SEQUENCE [LARGE SCALE GENOMIC DNA]</scope>
    <source>
        <strain evidence="1">WY2019</strain>
    </source>
</reference>
<gene>
    <name evidence="1" type="ORF">E5288_WYG011354</name>
</gene>
<dbReference type="AlphaFoldDB" id="A0A6B0R6M8"/>
<comment type="caution">
    <text evidence="1">The sequence shown here is derived from an EMBL/GenBank/DDBJ whole genome shotgun (WGS) entry which is preliminary data.</text>
</comment>
<organism evidence="1 2">
    <name type="scientific">Bos mutus</name>
    <name type="common">wild yak</name>
    <dbReference type="NCBI Taxonomy" id="72004"/>
    <lineage>
        <taxon>Eukaryota</taxon>
        <taxon>Metazoa</taxon>
        <taxon>Chordata</taxon>
        <taxon>Craniata</taxon>
        <taxon>Vertebrata</taxon>
        <taxon>Euteleostomi</taxon>
        <taxon>Mammalia</taxon>
        <taxon>Eutheria</taxon>
        <taxon>Laurasiatheria</taxon>
        <taxon>Artiodactyla</taxon>
        <taxon>Ruminantia</taxon>
        <taxon>Pecora</taxon>
        <taxon>Bovidae</taxon>
        <taxon>Bovinae</taxon>
        <taxon>Bos</taxon>
    </lineage>
</organism>
<proteinExistence type="predicted"/>
<name>A0A6B0R6M8_9CETA</name>
<dbReference type="EMBL" id="VBQZ03000026">
    <property type="protein sequence ID" value="MXQ85370.1"/>
    <property type="molecule type" value="Genomic_DNA"/>
</dbReference>
<protein>
    <submittedName>
        <fullName evidence="1">Uncharacterized protein</fullName>
    </submittedName>
</protein>
<evidence type="ECO:0000313" key="2">
    <source>
        <dbReference type="Proteomes" id="UP000322234"/>
    </source>
</evidence>
<dbReference type="Proteomes" id="UP000322234">
    <property type="component" value="Unassembled WGS sequence"/>
</dbReference>
<accession>A0A6B0R6M8</accession>
<sequence length="220" mass="24082">MKNVLLLKLLKSVRGRWAGTLRPEVAILALATVNHRVLVSGCPHLNDTLHLGKSRYQDKFVLSRGNALQPDPTYALTAGSAEGEMRPFAGNLLTSVNFSQDLAISIACIQMCPYAHLLDRGAMGAHHRINVSQAFYGQYYVDWAVMGGSVLSAATADGIRQVTEFSSANVGRKKSTFYGFTTIKFYCKLIIADGSRILNWHLDRLCKRVCPGTGPRVAVP</sequence>
<evidence type="ECO:0000313" key="1">
    <source>
        <dbReference type="EMBL" id="MXQ85370.1"/>
    </source>
</evidence>